<evidence type="ECO:0000313" key="3">
    <source>
        <dbReference type="EMBL" id="SPP95060.1"/>
    </source>
</evidence>
<dbReference type="Pfam" id="PF02698">
    <property type="entry name" value="DUF218"/>
    <property type="match status" value="1"/>
</dbReference>
<feature type="transmembrane region" description="Helical" evidence="1">
    <location>
        <begin position="60"/>
        <end position="79"/>
    </location>
</feature>
<evidence type="ECO:0000256" key="1">
    <source>
        <dbReference type="SAM" id="Phobius"/>
    </source>
</evidence>
<dbReference type="PANTHER" id="PTHR30336:SF4">
    <property type="entry name" value="ENVELOPE BIOGENESIS FACTOR ELYC"/>
    <property type="match status" value="1"/>
</dbReference>
<keyword evidence="1" id="KW-1133">Transmembrane helix</keyword>
<dbReference type="Gene3D" id="3.40.50.620">
    <property type="entry name" value="HUPs"/>
    <property type="match status" value="1"/>
</dbReference>
<evidence type="ECO:0000313" key="4">
    <source>
        <dbReference type="Proteomes" id="UP000246085"/>
    </source>
</evidence>
<dbReference type="InterPro" id="IPR003848">
    <property type="entry name" value="DUF218"/>
</dbReference>
<evidence type="ECO:0000259" key="2">
    <source>
        <dbReference type="Pfam" id="PF02698"/>
    </source>
</evidence>
<organism evidence="3 4">
    <name type="scientific">Bradyrhizobium vignae</name>
    <dbReference type="NCBI Taxonomy" id="1549949"/>
    <lineage>
        <taxon>Bacteria</taxon>
        <taxon>Pseudomonadati</taxon>
        <taxon>Pseudomonadota</taxon>
        <taxon>Alphaproteobacteria</taxon>
        <taxon>Hyphomicrobiales</taxon>
        <taxon>Nitrobacteraceae</taxon>
        <taxon>Bradyrhizobium</taxon>
    </lineage>
</organism>
<dbReference type="GO" id="GO:0005886">
    <property type="term" value="C:plasma membrane"/>
    <property type="evidence" value="ECO:0007669"/>
    <property type="project" value="TreeGrafter"/>
</dbReference>
<gene>
    <name evidence="3" type="ORF">BRAD3257_4049</name>
</gene>
<name>A0A2U3Q0Y8_9BRAD</name>
<reference evidence="3 4" key="1">
    <citation type="submission" date="2018-03" db="EMBL/GenBank/DDBJ databases">
        <authorList>
            <person name="Gully D."/>
        </authorList>
    </citation>
    <scope>NUCLEOTIDE SEQUENCE [LARGE SCALE GENOMIC DNA]</scope>
    <source>
        <strain evidence="3">ORS3257</strain>
    </source>
</reference>
<feature type="transmembrane region" description="Helical" evidence="1">
    <location>
        <begin position="91"/>
        <end position="113"/>
    </location>
</feature>
<dbReference type="EMBL" id="LS398110">
    <property type="protein sequence ID" value="SPP95060.1"/>
    <property type="molecule type" value="Genomic_DNA"/>
</dbReference>
<dbReference type="CDD" id="cd06259">
    <property type="entry name" value="YdcF-like"/>
    <property type="match status" value="1"/>
</dbReference>
<dbReference type="GO" id="GO:0000270">
    <property type="term" value="P:peptidoglycan metabolic process"/>
    <property type="evidence" value="ECO:0007669"/>
    <property type="project" value="TreeGrafter"/>
</dbReference>
<dbReference type="Proteomes" id="UP000246085">
    <property type="component" value="Chromosome BRAD3257"/>
</dbReference>
<dbReference type="InterPro" id="IPR014729">
    <property type="entry name" value="Rossmann-like_a/b/a_fold"/>
</dbReference>
<dbReference type="PANTHER" id="PTHR30336">
    <property type="entry name" value="INNER MEMBRANE PROTEIN, PROBABLE PERMEASE"/>
    <property type="match status" value="1"/>
</dbReference>
<protein>
    <recommendedName>
        <fullName evidence="2">DUF218 domain-containing protein</fullName>
    </recommendedName>
</protein>
<dbReference type="GO" id="GO:0043164">
    <property type="term" value="P:Gram-negative-bacterium-type cell wall biogenesis"/>
    <property type="evidence" value="ECO:0007669"/>
    <property type="project" value="TreeGrafter"/>
</dbReference>
<accession>A0A2U3Q0Y8</accession>
<dbReference type="KEGG" id="bvz:BRAD3257_4049"/>
<proteinExistence type="predicted"/>
<feature type="domain" description="DUF218" evidence="2">
    <location>
        <begin position="128"/>
        <end position="295"/>
    </location>
</feature>
<keyword evidence="1" id="KW-0812">Transmembrane</keyword>
<dbReference type="InterPro" id="IPR051599">
    <property type="entry name" value="Cell_Envelope_Assoc"/>
</dbReference>
<sequence length="315" mass="34564">MMGHMPRPVGFIGRGLDPAIDPLSRRFLKMAGPVKPRTDRQDDFSEAPLFFVLSKTLGTALLPINLLVELGILSVVLMVTRFAALGRKLAVITLVLLALAAFSPLGNLLIYPLESRFPAWDASRGAPDGIIVLGGSVDTDLSAAHRTPVVAHAADRLFAPAELARRYPSARIVFTGGNANLVSTEAKEADYSAPILENLGIPKERLILERDSRNTWENAMFTKKLVSPKPRERWLLVTSAFHMPRSMGIFRKAGFDVEAYPVDWRMGGRDDLFSFTNMGADGLGRTEVAIREWIGLVAYRLMGRTGELLPGPGRD</sequence>
<dbReference type="AlphaFoldDB" id="A0A2U3Q0Y8"/>
<keyword evidence="1" id="KW-0472">Membrane</keyword>